<protein>
    <recommendedName>
        <fullName evidence="1">Pyridoxamine 5'-phosphate oxidase N-terminal domain-containing protein</fullName>
    </recommendedName>
</protein>
<organism evidence="2 3">
    <name type="scientific">Candidatus Woesebacteria bacterium RBG_16_42_24</name>
    <dbReference type="NCBI Taxonomy" id="1802485"/>
    <lineage>
        <taxon>Bacteria</taxon>
        <taxon>Candidatus Woeseibacteriota</taxon>
    </lineage>
</organism>
<dbReference type="InterPro" id="IPR011576">
    <property type="entry name" value="Pyridox_Oxase_N"/>
</dbReference>
<dbReference type="InterPro" id="IPR012349">
    <property type="entry name" value="Split_barrel_FMN-bd"/>
</dbReference>
<sequence length="173" mass="19882">MFNFEFIHSSDIIALMGKRTNVLIGQDIFKFLKKKGIMTLATQSSKGPWVCTVYYGIDKDMNLYIVTDPNSIHGKDMTKNNKIAFNIFDSHQKIFEPKKGLQGSGTIEKVKGIINLTKALALWHKQNPGVEKEITIKEVIKFADTNVWKITPKYLKFFNKELYSPEEYGIWKA</sequence>
<proteinExistence type="predicted"/>
<evidence type="ECO:0000259" key="1">
    <source>
        <dbReference type="Pfam" id="PF01243"/>
    </source>
</evidence>
<dbReference type="AlphaFoldDB" id="A0A1F7XK66"/>
<name>A0A1F7XK66_9BACT</name>
<accession>A0A1F7XK66</accession>
<dbReference type="SUPFAM" id="SSF50475">
    <property type="entry name" value="FMN-binding split barrel"/>
    <property type="match status" value="1"/>
</dbReference>
<reference evidence="2 3" key="1">
    <citation type="journal article" date="2016" name="Nat. Commun.">
        <title>Thousands of microbial genomes shed light on interconnected biogeochemical processes in an aquifer system.</title>
        <authorList>
            <person name="Anantharaman K."/>
            <person name="Brown C.T."/>
            <person name="Hug L.A."/>
            <person name="Sharon I."/>
            <person name="Castelle C.J."/>
            <person name="Probst A.J."/>
            <person name="Thomas B.C."/>
            <person name="Singh A."/>
            <person name="Wilkins M.J."/>
            <person name="Karaoz U."/>
            <person name="Brodie E.L."/>
            <person name="Williams K.H."/>
            <person name="Hubbard S.S."/>
            <person name="Banfield J.F."/>
        </authorList>
    </citation>
    <scope>NUCLEOTIDE SEQUENCE [LARGE SCALE GENOMIC DNA]</scope>
</reference>
<dbReference type="Proteomes" id="UP000177382">
    <property type="component" value="Unassembled WGS sequence"/>
</dbReference>
<dbReference type="Pfam" id="PF01243">
    <property type="entry name" value="PNPOx_N"/>
    <property type="match status" value="1"/>
</dbReference>
<comment type="caution">
    <text evidence="2">The sequence shown here is derived from an EMBL/GenBank/DDBJ whole genome shotgun (WGS) entry which is preliminary data.</text>
</comment>
<evidence type="ECO:0000313" key="2">
    <source>
        <dbReference type="EMBL" id="OGM15149.1"/>
    </source>
</evidence>
<evidence type="ECO:0000313" key="3">
    <source>
        <dbReference type="Proteomes" id="UP000177382"/>
    </source>
</evidence>
<feature type="domain" description="Pyridoxamine 5'-phosphate oxidase N-terminal" evidence="1">
    <location>
        <begin position="28"/>
        <end position="155"/>
    </location>
</feature>
<gene>
    <name evidence="2" type="ORF">A2V97_00200</name>
</gene>
<dbReference type="EMBL" id="MGFX01000007">
    <property type="protein sequence ID" value="OGM15149.1"/>
    <property type="molecule type" value="Genomic_DNA"/>
</dbReference>
<dbReference type="Gene3D" id="2.30.110.10">
    <property type="entry name" value="Electron Transport, Fmn-binding Protein, Chain A"/>
    <property type="match status" value="1"/>
</dbReference>